<evidence type="ECO:0000256" key="3">
    <source>
        <dbReference type="SAM" id="MobiDB-lite"/>
    </source>
</evidence>
<evidence type="ECO:0000256" key="2">
    <source>
        <dbReference type="ARBA" id="ARBA00023163"/>
    </source>
</evidence>
<dbReference type="PIRSF" id="PIRSF036625">
    <property type="entry name" value="GAF_ANTAR"/>
    <property type="match status" value="1"/>
</dbReference>
<keyword evidence="1" id="KW-0805">Transcription regulation</keyword>
<name>A0A849HET5_9MICO</name>
<dbReference type="AlphaFoldDB" id="A0A849HET5"/>
<dbReference type="Proteomes" id="UP000588586">
    <property type="component" value="Unassembled WGS sequence"/>
</dbReference>
<dbReference type="SMART" id="SM01012">
    <property type="entry name" value="ANTAR"/>
    <property type="match status" value="1"/>
</dbReference>
<comment type="caution">
    <text evidence="5">The sequence shown here is derived from an EMBL/GenBank/DDBJ whole genome shotgun (WGS) entry which is preliminary data.</text>
</comment>
<dbReference type="InterPro" id="IPR003018">
    <property type="entry name" value="GAF"/>
</dbReference>
<dbReference type="InterPro" id="IPR012074">
    <property type="entry name" value="GAF_ANTAR"/>
</dbReference>
<dbReference type="Gene3D" id="1.10.10.10">
    <property type="entry name" value="Winged helix-like DNA-binding domain superfamily/Winged helix DNA-binding domain"/>
    <property type="match status" value="1"/>
</dbReference>
<gene>
    <name evidence="5" type="ORF">HJG52_03775</name>
</gene>
<feature type="domain" description="ANTAR" evidence="4">
    <location>
        <begin position="169"/>
        <end position="231"/>
    </location>
</feature>
<accession>A0A849HET5</accession>
<feature type="region of interest" description="Disordered" evidence="3">
    <location>
        <begin position="230"/>
        <end position="251"/>
    </location>
</feature>
<dbReference type="Gene3D" id="3.30.450.40">
    <property type="match status" value="1"/>
</dbReference>
<keyword evidence="6" id="KW-1185">Reference proteome</keyword>
<dbReference type="EMBL" id="JABEPQ010000001">
    <property type="protein sequence ID" value="NNM45124.1"/>
    <property type="molecule type" value="Genomic_DNA"/>
</dbReference>
<dbReference type="InterPro" id="IPR036388">
    <property type="entry name" value="WH-like_DNA-bd_sf"/>
</dbReference>
<keyword evidence="2" id="KW-0804">Transcription</keyword>
<dbReference type="PROSITE" id="PS50921">
    <property type="entry name" value="ANTAR"/>
    <property type="match status" value="1"/>
</dbReference>
<dbReference type="Pfam" id="PF13185">
    <property type="entry name" value="GAF_2"/>
    <property type="match status" value="1"/>
</dbReference>
<dbReference type="SUPFAM" id="SSF55781">
    <property type="entry name" value="GAF domain-like"/>
    <property type="match status" value="1"/>
</dbReference>
<dbReference type="Pfam" id="PF03861">
    <property type="entry name" value="ANTAR"/>
    <property type="match status" value="1"/>
</dbReference>
<sequence length="251" mass="27121">MASSPSDAHMALLGTQFADLSAALMRDDDTGLDPQRVVRFATRSIPNTEHCGVTLLRPGHAPRTMTTTGELPQQVDELQYAVHEGPCLDASETDMVAITGDLDKDERWPVFGPRCAEETGVQSMLSVRLALAAEDQAAMNFYSRGRNAFTELDVGVASIFAPYAALAVEQTLREQDAANFHKALSSSRQIGTAIGIIMARKLVTSDEAFDILRRASQDLNRKLRDLAAEVQETGALPTTREKDPASSSEGG</sequence>
<evidence type="ECO:0000259" key="4">
    <source>
        <dbReference type="PROSITE" id="PS50921"/>
    </source>
</evidence>
<evidence type="ECO:0000313" key="6">
    <source>
        <dbReference type="Proteomes" id="UP000588586"/>
    </source>
</evidence>
<proteinExistence type="predicted"/>
<dbReference type="InterPro" id="IPR029016">
    <property type="entry name" value="GAF-like_dom_sf"/>
</dbReference>
<reference evidence="5 6" key="1">
    <citation type="submission" date="2020-04" db="EMBL/GenBank/DDBJ databases">
        <title>Knoellia sp. isolate from air conditioner.</title>
        <authorList>
            <person name="Chea S."/>
            <person name="Kim D.-U."/>
        </authorList>
    </citation>
    <scope>NUCLEOTIDE SEQUENCE [LARGE SCALE GENOMIC DNA]</scope>
    <source>
        <strain evidence="5 6">DB2414S</strain>
    </source>
</reference>
<evidence type="ECO:0000313" key="5">
    <source>
        <dbReference type="EMBL" id="NNM45124.1"/>
    </source>
</evidence>
<dbReference type="InterPro" id="IPR005561">
    <property type="entry name" value="ANTAR"/>
</dbReference>
<dbReference type="GO" id="GO:0003723">
    <property type="term" value="F:RNA binding"/>
    <property type="evidence" value="ECO:0007669"/>
    <property type="project" value="InterPro"/>
</dbReference>
<dbReference type="RefSeq" id="WP_171242188.1">
    <property type="nucleotide sequence ID" value="NZ_JABEPQ010000001.1"/>
</dbReference>
<evidence type="ECO:0000256" key="1">
    <source>
        <dbReference type="ARBA" id="ARBA00023015"/>
    </source>
</evidence>
<organism evidence="5 6">
    <name type="scientific">Knoellia koreensis</name>
    <dbReference type="NCBI Taxonomy" id="2730921"/>
    <lineage>
        <taxon>Bacteria</taxon>
        <taxon>Bacillati</taxon>
        <taxon>Actinomycetota</taxon>
        <taxon>Actinomycetes</taxon>
        <taxon>Micrococcales</taxon>
        <taxon>Intrasporangiaceae</taxon>
        <taxon>Knoellia</taxon>
    </lineage>
</organism>
<protein>
    <submittedName>
        <fullName evidence="5">GAF and ANTAR domain-containing protein</fullName>
    </submittedName>
</protein>